<dbReference type="OrthoDB" id="7130006at2759"/>
<dbReference type="PRINTS" id="PR00412">
    <property type="entry name" value="EPOXHYDRLASE"/>
</dbReference>
<dbReference type="SUPFAM" id="SSF53474">
    <property type="entry name" value="alpha/beta-Hydrolases"/>
    <property type="match status" value="1"/>
</dbReference>
<dbReference type="Gene3D" id="3.40.50.1820">
    <property type="entry name" value="alpha/beta hydrolase"/>
    <property type="match status" value="1"/>
</dbReference>
<feature type="domain" description="AB hydrolase-1" evidence="3">
    <location>
        <begin position="27"/>
        <end position="278"/>
    </location>
</feature>
<dbReference type="GO" id="GO:0016787">
    <property type="term" value="F:hydrolase activity"/>
    <property type="evidence" value="ECO:0007669"/>
    <property type="project" value="UniProtKB-KW"/>
</dbReference>
<keyword evidence="5" id="KW-1185">Reference proteome</keyword>
<dbReference type="PANTHER" id="PTHR43329">
    <property type="entry name" value="EPOXIDE HYDROLASE"/>
    <property type="match status" value="1"/>
</dbReference>
<accession>A0A5J4ZPP1</accession>
<dbReference type="AlphaFoldDB" id="A0A5J4ZPP1"/>
<evidence type="ECO:0000256" key="2">
    <source>
        <dbReference type="ARBA" id="ARBA00038334"/>
    </source>
</evidence>
<dbReference type="Pfam" id="PF00561">
    <property type="entry name" value="Abhydrolase_1"/>
    <property type="match status" value="1"/>
</dbReference>
<name>A0A5J4ZPP1_9ASTE</name>
<dbReference type="InterPro" id="IPR000073">
    <property type="entry name" value="AB_hydrolase_1"/>
</dbReference>
<dbReference type="InterPro" id="IPR000639">
    <property type="entry name" value="Epox_hydrolase-like"/>
</dbReference>
<evidence type="ECO:0000256" key="1">
    <source>
        <dbReference type="ARBA" id="ARBA00022801"/>
    </source>
</evidence>
<reference evidence="4 5" key="1">
    <citation type="submission" date="2019-09" db="EMBL/GenBank/DDBJ databases">
        <title>A chromosome-level genome assembly of the Chinese tupelo Nyssa sinensis.</title>
        <authorList>
            <person name="Yang X."/>
            <person name="Kang M."/>
            <person name="Yang Y."/>
            <person name="Xiong H."/>
            <person name="Wang M."/>
            <person name="Zhang Z."/>
            <person name="Wang Z."/>
            <person name="Wu H."/>
            <person name="Ma T."/>
            <person name="Liu J."/>
            <person name="Xi Z."/>
        </authorList>
    </citation>
    <scope>NUCLEOTIDE SEQUENCE [LARGE SCALE GENOMIC DNA]</scope>
    <source>
        <strain evidence="4">J267</strain>
        <tissue evidence="4">Leaf</tissue>
    </source>
</reference>
<organism evidence="4 5">
    <name type="scientific">Nyssa sinensis</name>
    <dbReference type="NCBI Taxonomy" id="561372"/>
    <lineage>
        <taxon>Eukaryota</taxon>
        <taxon>Viridiplantae</taxon>
        <taxon>Streptophyta</taxon>
        <taxon>Embryophyta</taxon>
        <taxon>Tracheophyta</taxon>
        <taxon>Spermatophyta</taxon>
        <taxon>Magnoliopsida</taxon>
        <taxon>eudicotyledons</taxon>
        <taxon>Gunneridae</taxon>
        <taxon>Pentapetalae</taxon>
        <taxon>asterids</taxon>
        <taxon>Cornales</taxon>
        <taxon>Nyssaceae</taxon>
        <taxon>Nyssa</taxon>
    </lineage>
</organism>
<gene>
    <name evidence="4" type="ORF">F0562_014086</name>
</gene>
<evidence type="ECO:0000259" key="3">
    <source>
        <dbReference type="Pfam" id="PF00561"/>
    </source>
</evidence>
<sequence length="311" mass="35080">MDQIQHKFIEANGLKLHIAEIGTGPLVVVFLHGFPEIWYTWRHQMIAVANAGYRAIAPDYRGYGLSDPPPEPEKTSFSDLVSDLFAILDALSIHRVFLICKDFGARPACLFSLLHPERVSGAVTLGVPFMPPSPSAFHKYLPEGFYVSRWLEPGRAEADFGRLDVKTVVRNIYILFSRSEIPIAGEDQEIMDLVEPSTPLPAWFTEEDLAIYGALYEKSGFQTALQVPYRSIHEVFNIPDPKVEIPVLLIMGEKDYILKFPGMGDYIRSGQVKVVVPNLEIKYLPEGTHFVHEQFPDQVNQLILAFLNNHS</sequence>
<dbReference type="EMBL" id="CM018049">
    <property type="protein sequence ID" value="KAA8519824.1"/>
    <property type="molecule type" value="Genomic_DNA"/>
</dbReference>
<comment type="similarity">
    <text evidence="2">Belongs to the AB hydrolase superfamily. Epoxide hydrolase family.</text>
</comment>
<proteinExistence type="inferred from homology"/>
<evidence type="ECO:0000313" key="4">
    <source>
        <dbReference type="EMBL" id="KAA8519824.1"/>
    </source>
</evidence>
<dbReference type="Proteomes" id="UP000325577">
    <property type="component" value="Linkage Group LG6"/>
</dbReference>
<protein>
    <recommendedName>
        <fullName evidence="3">AB hydrolase-1 domain-containing protein</fullName>
    </recommendedName>
</protein>
<dbReference type="InterPro" id="IPR029058">
    <property type="entry name" value="AB_hydrolase_fold"/>
</dbReference>
<keyword evidence="1" id="KW-0378">Hydrolase</keyword>
<evidence type="ECO:0000313" key="5">
    <source>
        <dbReference type="Proteomes" id="UP000325577"/>
    </source>
</evidence>